<evidence type="ECO:0000256" key="7">
    <source>
        <dbReference type="RuleBase" id="RU003985"/>
    </source>
</evidence>
<comment type="catalytic activity">
    <reaction evidence="7">
        <text>O-acetyl-L-serine + hydrogen sulfide = L-cysteine + acetate</text>
        <dbReference type="Rhea" id="RHEA:14829"/>
        <dbReference type="ChEBI" id="CHEBI:29919"/>
        <dbReference type="ChEBI" id="CHEBI:30089"/>
        <dbReference type="ChEBI" id="CHEBI:35235"/>
        <dbReference type="ChEBI" id="CHEBI:58340"/>
        <dbReference type="EC" id="2.5.1.47"/>
    </reaction>
</comment>
<organism evidence="9 10">
    <name type="scientific">Citrullus colocynthis</name>
    <name type="common">colocynth</name>
    <dbReference type="NCBI Taxonomy" id="252529"/>
    <lineage>
        <taxon>Eukaryota</taxon>
        <taxon>Viridiplantae</taxon>
        <taxon>Streptophyta</taxon>
        <taxon>Embryophyta</taxon>
        <taxon>Tracheophyta</taxon>
        <taxon>Spermatophyta</taxon>
        <taxon>Magnoliopsida</taxon>
        <taxon>eudicotyledons</taxon>
        <taxon>Gunneridae</taxon>
        <taxon>Pentapetalae</taxon>
        <taxon>rosids</taxon>
        <taxon>fabids</taxon>
        <taxon>Cucurbitales</taxon>
        <taxon>Cucurbitaceae</taxon>
        <taxon>Benincaseae</taxon>
        <taxon>Citrullus</taxon>
    </lineage>
</organism>
<keyword evidence="3 7" id="KW-0028">Amino-acid biosynthesis</keyword>
<evidence type="ECO:0000256" key="2">
    <source>
        <dbReference type="ARBA" id="ARBA00007103"/>
    </source>
</evidence>
<sequence>MASASIVNTLISPLTSSGSKSRVLVLNSPPNPLVRLPSLNSKKSNLYGTLSVTCKAVSVKPQTEIEDLNIAADVTQLVGKTPMVYLNNIVKGCVANIAAKLEMMEPCCSVKDRIGYSMITDAEQKGLITPGKSTLVEPTSGNTGIGLAFIAASKGYKLILAMPASMSMERRVLLKAFGAEVVLTNPAKGMKGAVEKAEEILKKTPNAYMLHQFDNPANPKVHYDTTGPEIWEDTNGKLDILVAGIGTGGTISGVGRFLKEKNPNIKVIGIEPTASNVINGGKPGPHKIQGIGAGFIPNNLDESVVDEVIEISDEEAIETAKQLAMQEGLLVGISSGATAAAALKVAKRPENAGKLIAVIFASFGERYLSSVLFHSIREECENMQHEP</sequence>
<evidence type="ECO:0000313" key="9">
    <source>
        <dbReference type="EMBL" id="CAK9325661.1"/>
    </source>
</evidence>
<dbReference type="PROSITE" id="PS00901">
    <property type="entry name" value="CYS_SYNTHASE"/>
    <property type="match status" value="1"/>
</dbReference>
<evidence type="ECO:0000256" key="6">
    <source>
        <dbReference type="ARBA" id="ARBA00023192"/>
    </source>
</evidence>
<dbReference type="InterPro" id="IPR050214">
    <property type="entry name" value="Cys_Synth/Cystath_Beta-Synth"/>
</dbReference>
<dbReference type="SUPFAM" id="SSF53686">
    <property type="entry name" value="Tryptophan synthase beta subunit-like PLP-dependent enzymes"/>
    <property type="match status" value="1"/>
</dbReference>
<accession>A0ABP0Z1K5</accession>
<dbReference type="Pfam" id="PF00291">
    <property type="entry name" value="PALP"/>
    <property type="match status" value="1"/>
</dbReference>
<dbReference type="PANTHER" id="PTHR10314">
    <property type="entry name" value="CYSTATHIONINE BETA-SYNTHASE"/>
    <property type="match status" value="1"/>
</dbReference>
<protein>
    <recommendedName>
        <fullName evidence="7">Cysteine synthase</fullName>
        <ecNumber evidence="7">2.5.1.47</ecNumber>
    </recommendedName>
</protein>
<gene>
    <name evidence="9" type="ORF">CITCOLO1_LOCUS17929</name>
</gene>
<evidence type="ECO:0000256" key="4">
    <source>
        <dbReference type="ARBA" id="ARBA00022679"/>
    </source>
</evidence>
<proteinExistence type="inferred from homology"/>
<evidence type="ECO:0000256" key="5">
    <source>
        <dbReference type="ARBA" id="ARBA00022898"/>
    </source>
</evidence>
<name>A0ABP0Z1K5_9ROSI</name>
<evidence type="ECO:0000259" key="8">
    <source>
        <dbReference type="Pfam" id="PF00291"/>
    </source>
</evidence>
<dbReference type="EMBL" id="OZ021741">
    <property type="protein sequence ID" value="CAK9325661.1"/>
    <property type="molecule type" value="Genomic_DNA"/>
</dbReference>
<feature type="domain" description="Tryptophan synthase beta chain-like PALP" evidence="8">
    <location>
        <begin position="74"/>
        <end position="359"/>
    </location>
</feature>
<keyword evidence="5 7" id="KW-0663">Pyridoxal phosphate</keyword>
<evidence type="ECO:0000256" key="1">
    <source>
        <dbReference type="ARBA" id="ARBA00001933"/>
    </source>
</evidence>
<dbReference type="InterPro" id="IPR001926">
    <property type="entry name" value="TrpB-like_PALP"/>
</dbReference>
<dbReference type="InterPro" id="IPR005859">
    <property type="entry name" value="CysK"/>
</dbReference>
<dbReference type="CDD" id="cd01561">
    <property type="entry name" value="CBS_like"/>
    <property type="match status" value="1"/>
</dbReference>
<evidence type="ECO:0000313" key="10">
    <source>
        <dbReference type="Proteomes" id="UP001642487"/>
    </source>
</evidence>
<dbReference type="NCBIfam" id="TIGR01136">
    <property type="entry name" value="cysKM"/>
    <property type="match status" value="1"/>
</dbReference>
<dbReference type="InterPro" id="IPR036052">
    <property type="entry name" value="TrpB-like_PALP_sf"/>
</dbReference>
<keyword evidence="10" id="KW-1185">Reference proteome</keyword>
<dbReference type="InterPro" id="IPR005856">
    <property type="entry name" value="Cys_synth"/>
</dbReference>
<evidence type="ECO:0000256" key="3">
    <source>
        <dbReference type="ARBA" id="ARBA00022605"/>
    </source>
</evidence>
<keyword evidence="4 7" id="KW-0808">Transferase</keyword>
<dbReference type="NCBIfam" id="TIGR01139">
    <property type="entry name" value="cysK"/>
    <property type="match status" value="1"/>
</dbReference>
<comment type="similarity">
    <text evidence="2 7">Belongs to the cysteine synthase/cystathionine beta-synthase family.</text>
</comment>
<dbReference type="InterPro" id="IPR001216">
    <property type="entry name" value="P-phosphate_BS"/>
</dbReference>
<dbReference type="Proteomes" id="UP001642487">
    <property type="component" value="Chromosome 7"/>
</dbReference>
<keyword evidence="6 7" id="KW-0198">Cysteine biosynthesis</keyword>
<reference evidence="9 10" key="1">
    <citation type="submission" date="2024-03" db="EMBL/GenBank/DDBJ databases">
        <authorList>
            <person name="Gkanogiannis A."/>
            <person name="Becerra Lopez-Lavalle L."/>
        </authorList>
    </citation>
    <scope>NUCLEOTIDE SEQUENCE [LARGE SCALE GENOMIC DNA]</scope>
</reference>
<dbReference type="Gene3D" id="3.40.50.1100">
    <property type="match status" value="2"/>
</dbReference>
<dbReference type="EC" id="2.5.1.47" evidence="7"/>
<comment type="cofactor">
    <cofactor evidence="1 7">
        <name>pyridoxal 5'-phosphate</name>
        <dbReference type="ChEBI" id="CHEBI:597326"/>
    </cofactor>
</comment>